<sequence>MSHSLVKDKMKRYTNILVLLLLTGLFIPAGAQNNPYKIDDSLYPFFQRATKLRTSPQGLLIADTLYAEATKKKDKKAQCLALTIPVSFYYSSGNYEKLEQSATRLKEEARKNNYLQYYYSACTSEINWLLNNGHSLRALHKAEEMKEQAFKDQHNYGIFSCIRTLGHIYYMRQNSEVAVEYYKNALEYMLKHLPEQDPSYLYMNLAEYYRKKDEGEIALEYNEKAVKTAKTNESRVASLMDKCQTLYSMDLIDDFNTCYEECLQLVEQYGVIRKSALLHLRICKLILDKKYDQAYIAADSIGSPLQVYQILHVLYLKSGDYEKAYTYNKLIHKHQDSINRLVQSTDIAELNAQIGNERMKLDAKALEYQNAVLNLKNTQLELEQTKSQSELEMINAENSRLTLENRNLELARLNVEAEKQKAILKEEQSAFQHYIVTLSLVLSFLFLFTCFLIFYLYRRRKTMAILREKNEELIVARNHAEESDRMKSFFIQNMSHEIRTPLNAIVGFSQVLSTPDMEVDEEEKAEFSMLIQQNSELLTTLINDVLDLASLESGKYTMHLAPHRCNELCQIAMASVVHRNPKEVKSYFTSDAPNGFLFVTDKERLQQVLINFLTNAEKHTERGEIHLHCSLTENPGKITFSVTDTGPGIPADQADCIFDRFSKLDEFKQGTGLGLNICSIIAGRLKGEVKLDKSYTGGARFLFILPLDNVPDS</sequence>
<dbReference type="InterPro" id="IPR050736">
    <property type="entry name" value="Sensor_HK_Regulatory"/>
</dbReference>
<dbReference type="SUPFAM" id="SSF48452">
    <property type="entry name" value="TPR-like"/>
    <property type="match status" value="1"/>
</dbReference>
<dbReference type="Gene3D" id="1.10.287.130">
    <property type="match status" value="1"/>
</dbReference>
<dbReference type="SUPFAM" id="SSF55874">
    <property type="entry name" value="ATPase domain of HSP90 chaperone/DNA topoisomerase II/histidine kinase"/>
    <property type="match status" value="1"/>
</dbReference>
<dbReference type="EC" id="2.7.13.3" evidence="2"/>
<evidence type="ECO:0000256" key="2">
    <source>
        <dbReference type="ARBA" id="ARBA00012438"/>
    </source>
</evidence>
<feature type="coiled-coil region" evidence="7">
    <location>
        <begin position="363"/>
        <end position="430"/>
    </location>
</feature>
<evidence type="ECO:0000256" key="5">
    <source>
        <dbReference type="ARBA" id="ARBA00022777"/>
    </source>
</evidence>
<keyword evidence="5 10" id="KW-0418">Kinase</keyword>
<dbReference type="PROSITE" id="PS50109">
    <property type="entry name" value="HIS_KIN"/>
    <property type="match status" value="1"/>
</dbReference>
<reference evidence="10" key="1">
    <citation type="submission" date="2019-11" db="EMBL/GenBank/DDBJ databases">
        <authorList>
            <person name="Feng L."/>
        </authorList>
    </citation>
    <scope>NUCLEOTIDE SEQUENCE</scope>
    <source>
        <strain evidence="10">BintestinalisLFYP9</strain>
    </source>
</reference>
<dbReference type="InterPro" id="IPR036097">
    <property type="entry name" value="HisK_dim/P_sf"/>
</dbReference>
<dbReference type="InterPro" id="IPR036890">
    <property type="entry name" value="HATPase_C_sf"/>
</dbReference>
<keyword evidence="4 10" id="KW-0808">Transferase</keyword>
<comment type="catalytic activity">
    <reaction evidence="1">
        <text>ATP + protein L-histidine = ADP + protein N-phospho-L-histidine.</text>
        <dbReference type="EC" id="2.7.13.3"/>
    </reaction>
</comment>
<dbReference type="InterPro" id="IPR005467">
    <property type="entry name" value="His_kinase_dom"/>
</dbReference>
<proteinExistence type="predicted"/>
<keyword evidence="8" id="KW-0812">Transmembrane</keyword>
<keyword evidence="3" id="KW-0597">Phosphoprotein</keyword>
<dbReference type="SMART" id="SM00387">
    <property type="entry name" value="HATPase_c"/>
    <property type="match status" value="1"/>
</dbReference>
<keyword evidence="7" id="KW-0175">Coiled coil</keyword>
<feature type="domain" description="Histidine kinase" evidence="9">
    <location>
        <begin position="493"/>
        <end position="709"/>
    </location>
</feature>
<evidence type="ECO:0000256" key="3">
    <source>
        <dbReference type="ARBA" id="ARBA00022553"/>
    </source>
</evidence>
<dbReference type="SMART" id="SM00388">
    <property type="entry name" value="HisKA"/>
    <property type="match status" value="1"/>
</dbReference>
<evidence type="ECO:0000259" key="9">
    <source>
        <dbReference type="PROSITE" id="PS50109"/>
    </source>
</evidence>
<feature type="transmembrane region" description="Helical" evidence="8">
    <location>
        <begin position="434"/>
        <end position="457"/>
    </location>
</feature>
<name>A0A6N2TDK4_9BACE</name>
<dbReference type="InterPro" id="IPR003661">
    <property type="entry name" value="HisK_dim/P_dom"/>
</dbReference>
<protein>
    <recommendedName>
        <fullName evidence="2">histidine kinase</fullName>
        <ecNumber evidence="2">2.7.13.3</ecNumber>
    </recommendedName>
</protein>
<dbReference type="PANTHER" id="PTHR43711">
    <property type="entry name" value="TWO-COMPONENT HISTIDINE KINASE"/>
    <property type="match status" value="1"/>
</dbReference>
<dbReference type="AlphaFoldDB" id="A0A6N2TDK4"/>
<evidence type="ECO:0000313" key="10">
    <source>
        <dbReference type="EMBL" id="VYT03655.1"/>
    </source>
</evidence>
<keyword evidence="8" id="KW-0472">Membrane</keyword>
<dbReference type="InterPro" id="IPR004358">
    <property type="entry name" value="Sig_transdc_His_kin-like_C"/>
</dbReference>
<dbReference type="PANTHER" id="PTHR43711:SF1">
    <property type="entry name" value="HISTIDINE KINASE 1"/>
    <property type="match status" value="1"/>
</dbReference>
<gene>
    <name evidence="10" type="primary">luxQ_5</name>
    <name evidence="10" type="ORF">BILFYP9_01534</name>
</gene>
<dbReference type="InterPro" id="IPR011990">
    <property type="entry name" value="TPR-like_helical_dom_sf"/>
</dbReference>
<keyword evidence="8" id="KW-1133">Transmembrane helix</keyword>
<dbReference type="CDD" id="cd00082">
    <property type="entry name" value="HisKA"/>
    <property type="match status" value="1"/>
</dbReference>
<evidence type="ECO:0000256" key="8">
    <source>
        <dbReference type="SAM" id="Phobius"/>
    </source>
</evidence>
<dbReference type="EMBL" id="CACRSU010000014">
    <property type="protein sequence ID" value="VYT03655.1"/>
    <property type="molecule type" value="Genomic_DNA"/>
</dbReference>
<organism evidence="10">
    <name type="scientific">Bacteroides intestinalis</name>
    <dbReference type="NCBI Taxonomy" id="329854"/>
    <lineage>
        <taxon>Bacteria</taxon>
        <taxon>Pseudomonadati</taxon>
        <taxon>Bacteroidota</taxon>
        <taxon>Bacteroidia</taxon>
        <taxon>Bacteroidales</taxon>
        <taxon>Bacteroidaceae</taxon>
        <taxon>Bacteroides</taxon>
    </lineage>
</organism>
<dbReference type="Pfam" id="PF02518">
    <property type="entry name" value="HATPase_c"/>
    <property type="match status" value="1"/>
</dbReference>
<dbReference type="PRINTS" id="PR00344">
    <property type="entry name" value="BCTRLSENSOR"/>
</dbReference>
<dbReference type="SUPFAM" id="SSF47384">
    <property type="entry name" value="Homodimeric domain of signal transducing histidine kinase"/>
    <property type="match status" value="1"/>
</dbReference>
<dbReference type="Gene3D" id="3.30.565.10">
    <property type="entry name" value="Histidine kinase-like ATPase, C-terminal domain"/>
    <property type="match status" value="1"/>
</dbReference>
<evidence type="ECO:0000256" key="7">
    <source>
        <dbReference type="SAM" id="Coils"/>
    </source>
</evidence>
<dbReference type="GO" id="GO:0000155">
    <property type="term" value="F:phosphorelay sensor kinase activity"/>
    <property type="evidence" value="ECO:0007669"/>
    <property type="project" value="InterPro"/>
</dbReference>
<evidence type="ECO:0000256" key="4">
    <source>
        <dbReference type="ARBA" id="ARBA00022679"/>
    </source>
</evidence>
<dbReference type="Pfam" id="PF00512">
    <property type="entry name" value="HisKA"/>
    <property type="match status" value="1"/>
</dbReference>
<evidence type="ECO:0000256" key="6">
    <source>
        <dbReference type="ARBA" id="ARBA00023012"/>
    </source>
</evidence>
<dbReference type="InterPro" id="IPR003594">
    <property type="entry name" value="HATPase_dom"/>
</dbReference>
<dbReference type="Gene3D" id="1.25.40.10">
    <property type="entry name" value="Tetratricopeptide repeat domain"/>
    <property type="match status" value="1"/>
</dbReference>
<evidence type="ECO:0000256" key="1">
    <source>
        <dbReference type="ARBA" id="ARBA00000085"/>
    </source>
</evidence>
<accession>A0A6N2TDK4</accession>
<keyword evidence="6" id="KW-0902">Two-component regulatory system</keyword>